<gene>
    <name evidence="2" type="ORF">ACFQVD_35225</name>
</gene>
<dbReference type="RefSeq" id="WP_343982992.1">
    <property type="nucleotide sequence ID" value="NZ_BAAAGK010000284.1"/>
</dbReference>
<sequence length="104" mass="10975">MVVRISPVIPTVANLLLAALWGLSVFAGWGPEAFCSDPGCVARLDGVAWVSALFAVIAAGCTAGAWLAPPIRDDENRFITLMIAAVIMWVIAESVFFTGGLIVR</sequence>
<keyword evidence="1" id="KW-0812">Transmembrane</keyword>
<evidence type="ECO:0000313" key="2">
    <source>
        <dbReference type="EMBL" id="MFC7605365.1"/>
    </source>
</evidence>
<protein>
    <recommendedName>
        <fullName evidence="4">Integral membrane protein</fullName>
    </recommendedName>
</protein>
<name>A0ABW2T9I2_9ACTN</name>
<feature type="transmembrane region" description="Helical" evidence="1">
    <location>
        <begin position="80"/>
        <end position="103"/>
    </location>
</feature>
<keyword evidence="1" id="KW-0472">Membrane</keyword>
<reference evidence="3" key="1">
    <citation type="journal article" date="2019" name="Int. J. Syst. Evol. Microbiol.">
        <title>The Global Catalogue of Microorganisms (GCM) 10K type strain sequencing project: providing services to taxonomists for standard genome sequencing and annotation.</title>
        <authorList>
            <consortium name="The Broad Institute Genomics Platform"/>
            <consortium name="The Broad Institute Genome Sequencing Center for Infectious Disease"/>
            <person name="Wu L."/>
            <person name="Ma J."/>
        </authorList>
    </citation>
    <scope>NUCLEOTIDE SEQUENCE [LARGE SCALE GENOMIC DNA]</scope>
    <source>
        <strain evidence="3">JCM 10083</strain>
    </source>
</reference>
<evidence type="ECO:0008006" key="4">
    <source>
        <dbReference type="Google" id="ProtNLM"/>
    </source>
</evidence>
<evidence type="ECO:0000313" key="3">
    <source>
        <dbReference type="Proteomes" id="UP001596514"/>
    </source>
</evidence>
<dbReference type="Proteomes" id="UP001596514">
    <property type="component" value="Unassembled WGS sequence"/>
</dbReference>
<comment type="caution">
    <text evidence="2">The sequence shown here is derived from an EMBL/GenBank/DDBJ whole genome shotgun (WGS) entry which is preliminary data.</text>
</comment>
<feature type="transmembrane region" description="Helical" evidence="1">
    <location>
        <begin position="12"/>
        <end position="29"/>
    </location>
</feature>
<proteinExistence type="predicted"/>
<dbReference type="EMBL" id="JBHTEE010000001">
    <property type="protein sequence ID" value="MFC7605365.1"/>
    <property type="molecule type" value="Genomic_DNA"/>
</dbReference>
<evidence type="ECO:0000256" key="1">
    <source>
        <dbReference type="SAM" id="Phobius"/>
    </source>
</evidence>
<keyword evidence="1" id="KW-1133">Transmembrane helix</keyword>
<keyword evidence="3" id="KW-1185">Reference proteome</keyword>
<feature type="transmembrane region" description="Helical" evidence="1">
    <location>
        <begin position="49"/>
        <end position="68"/>
    </location>
</feature>
<accession>A0ABW2T9I2</accession>
<organism evidence="2 3">
    <name type="scientific">Streptosporangium amethystogenes subsp. fukuiense</name>
    <dbReference type="NCBI Taxonomy" id="698418"/>
    <lineage>
        <taxon>Bacteria</taxon>
        <taxon>Bacillati</taxon>
        <taxon>Actinomycetota</taxon>
        <taxon>Actinomycetes</taxon>
        <taxon>Streptosporangiales</taxon>
        <taxon>Streptosporangiaceae</taxon>
        <taxon>Streptosporangium</taxon>
    </lineage>
</organism>